<accession>A0A1G5SCJ9</accession>
<reference evidence="1 2" key="1">
    <citation type="submission" date="2016-10" db="EMBL/GenBank/DDBJ databases">
        <authorList>
            <person name="de Groot N.N."/>
        </authorList>
    </citation>
    <scope>NUCLEOTIDE SEQUENCE [LARGE SCALE GENOMIC DNA]</scope>
    <source>
        <strain evidence="1">1</strain>
    </source>
</reference>
<dbReference type="AlphaFoldDB" id="A0A1G5SCJ9"/>
<dbReference type="EMBL" id="FMWO01000038">
    <property type="protein sequence ID" value="SCZ84924.1"/>
    <property type="molecule type" value="Genomic_DNA"/>
</dbReference>
<name>A0A1G5SCJ9_9PROT</name>
<evidence type="ECO:0000313" key="1">
    <source>
        <dbReference type="EMBL" id="SCZ84924.1"/>
    </source>
</evidence>
<organism evidence="1 2">
    <name type="scientific">Nitrosomonas mobilis</name>
    <dbReference type="NCBI Taxonomy" id="51642"/>
    <lineage>
        <taxon>Bacteria</taxon>
        <taxon>Pseudomonadati</taxon>
        <taxon>Pseudomonadota</taxon>
        <taxon>Betaproteobacteria</taxon>
        <taxon>Nitrosomonadales</taxon>
        <taxon>Nitrosomonadaceae</taxon>
        <taxon>Nitrosomonas</taxon>
    </lineage>
</organism>
<dbReference type="Proteomes" id="UP000198729">
    <property type="component" value="Unassembled WGS sequence"/>
</dbReference>
<gene>
    <name evidence="1" type="ORF">NSMM_310006</name>
</gene>
<keyword evidence="2" id="KW-1185">Reference proteome</keyword>
<evidence type="ECO:0000313" key="2">
    <source>
        <dbReference type="Proteomes" id="UP000198729"/>
    </source>
</evidence>
<sequence>MPFRDYRFSKPNRDINPSLQSVVMLMPVNLYREIFLSYDGGFRCVYKALA</sequence>
<protein>
    <submittedName>
        <fullName evidence="1">Uncharacterized protein</fullName>
    </submittedName>
</protein>
<proteinExistence type="predicted"/>